<feature type="region of interest" description="Disordered" evidence="3">
    <location>
        <begin position="1831"/>
        <end position="1852"/>
    </location>
</feature>
<dbReference type="GO" id="GO:0008061">
    <property type="term" value="F:chitin binding"/>
    <property type="evidence" value="ECO:0007669"/>
    <property type="project" value="UniProtKB-UniRule"/>
</dbReference>
<dbReference type="PANTHER" id="PTHR33998:SF2">
    <property type="entry name" value="LYSOZYME"/>
    <property type="match status" value="1"/>
</dbReference>
<keyword evidence="4" id="KW-0732">Signal</keyword>
<keyword evidence="7" id="KW-1185">Reference proteome</keyword>
<evidence type="ECO:0000256" key="3">
    <source>
        <dbReference type="SAM" id="MobiDB-lite"/>
    </source>
</evidence>
<dbReference type="EMBL" id="MCFH01000039">
    <property type="protein sequence ID" value="ORX45645.1"/>
    <property type="molecule type" value="Genomic_DNA"/>
</dbReference>
<proteinExistence type="predicted"/>
<dbReference type="PROSITE" id="PS00026">
    <property type="entry name" value="CHIT_BIND_I_1"/>
    <property type="match status" value="2"/>
</dbReference>
<evidence type="ECO:0000259" key="5">
    <source>
        <dbReference type="PROSITE" id="PS50941"/>
    </source>
</evidence>
<evidence type="ECO:0000256" key="1">
    <source>
        <dbReference type="ARBA" id="ARBA00022669"/>
    </source>
</evidence>
<protein>
    <recommendedName>
        <fullName evidence="5">Chitin-binding type-1 domain-containing protein</fullName>
    </recommendedName>
</protein>
<dbReference type="InterPro" id="IPR001002">
    <property type="entry name" value="Chitin-bd_1"/>
</dbReference>
<sequence length="1895" mass="212071">MIFFRDHLKILIFIVVVQVLTATIKARAIDSKTNSVSFNNILHQKRANIKRDSVCTDPFGHGISKFSYILFNEFISPYSSAHSGGGAIAAKEKINGIISLTNRNDRNDLSCETPDHYSLVSKSIEGNITFMTNVAYQEIYKNGVGYQGCNITQVSDINTIFPFEEVKTEMLNLSNNLAKLDSSYTEGNTLVINYGDETIFNDITNQQFLKNIDLENYDKIIINMKSKNYNFKDGNIVNLEKYANKIIWNFPNAEEIKITSFTIHGTILAPNATIIGSNGHHNGQVIAEKYHHDNSALEVDLYEFKACLPNFDSSISTTTTSTTTTTTTTVTTTTTTTTTAATPTTCETEVEFEGRNVDINNTKVEGNELITLVTLSDENCEKEEFALNNENIEVSSESGNTIESYDIEMSDKNKCQYTISLTFEKEPVCDKITVRRVEEKCENEVEYINFGEVIPNEVTVKGNDLTSIVTLPKEEYCENGILNKDDIMVSSESGNTIESYDIEMSDKNKCQYTISLTFEKEPVCDKITVRRVEEKCENEVEYINFGEVIPNEVTVKGNDLTSIVTLPKEEYCENGILNKDDIMVSSESGNTIESYDIEMSDKNKCQYTISLTFEKEPVCDKITVRRVEEKCENEVEYINFGEVIPNEVTVKGNDLTSIVTLPKEEYCENGILNKDDIMVSSESGNTIESYDIEMSDKNKCQYTISLTFEKEPVCDKITVRRVEEKCENEVEYINFGEVIPNEVTVKGNDLTSIVTLPKEEYCENGILNKDDIMVSSESGNTIESYDIEMSDKNKCQYTISLTFEKEPVCDKITVRRVEEKCENEVEYINFGEVIPNEVTVKGNDLTSIVTLPKEEYCENGILNKDDIMVSSESGNTIESYDIEMSDKNKCQYTISLTFEKEPVCDKITVRRVEEKCENEVEYINFGEVIPNEVTVKGNDLTSIVTLPKEEYCENGILNKDDIMVSSESGNTIESYDIEMSDKNKCQYTISLTFEKEPVCDKITVRRVEEKCENEVEYINFGEVIPNEVTVKGNDLTSIVTLPKEEYCENGILNKDDIMVSSESGNTIESYDIEMSDKNKCQYTISLTFEKEPVCDKITVRRVEEKCENEVEYINFGEVIPNEVTVKGNDLTSIVTLPKEEYCENGILNKDDIMVSSESGNTIESYDIEMSDKNKCQYTISLTFEKEPVCDKITIKYVENNATTTTTTTTTTVTTTTTTTTTAATPTTCETEVEFEGRNVDINNTKVEGNELITLVTLSDENCEKEEFALNKENIEVSSESGNIIESYDIKMSDKNKCQYTISLTFEKEPVCDKITIKYVENNATTTTTTTTTTVTTTTTTTTTAATPTTCETEVEFEGRNVDINNTKVEGNKLITLVTLSDENCEKEGLALNNENIEVSSESGNTIESYDIKMSDKNKCQYTISLTFEKEPVCDKITIKYVENNATTATTATTTTVTTTTTTTTTATTPTTCKTEVEFEGGNVDSNNTKVEGNKLITLVTLSDENCEKEEFALNNENIEVSSESGNTIESYDIKMSDKNKCQYTISLTFEKEPVCDKITIKYVENNATTATTTTTTTVTTTTTKPNTTVTTTTTKPNTTITTTTTKPKTTITEEATITKPTTIITSTIESTTITTSTIEPTTITTVTIKPITTVFEEKTITSTITKRVIITSTITRPVTIKTIITKPVTVTTVTTIVKPTTTVNEDVGISGVDENSDEEINEIPEGDNEDSDEEINEIPEGDNEDSDVEENSINRENPWRCGKGYGKCMEGYCCSKYGWCGKSSEYCAVEEGCQSEFGICNGRTNILNNKTESSVTVNVEKEKTEESVIITTEDKKKPSEEDKKKTSEDDSWRCGKDYGKCMEGYCCSKYGWCGKSSEYCAVEDGCQSEFGTCWK</sequence>
<dbReference type="Pfam" id="PF20597">
    <property type="entry name" value="pAdhesive_15"/>
    <property type="match status" value="1"/>
</dbReference>
<evidence type="ECO:0000256" key="2">
    <source>
        <dbReference type="PROSITE-ProRule" id="PRU00261"/>
    </source>
</evidence>
<comment type="caution">
    <text evidence="6">The sequence shown here is derived from an EMBL/GenBank/DDBJ whole genome shotgun (WGS) entry which is preliminary data.</text>
</comment>
<feature type="chain" id="PRO_5012440547" description="Chitin-binding type-1 domain-containing protein" evidence="4">
    <location>
        <begin position="23"/>
        <end position="1895"/>
    </location>
</feature>
<feature type="region of interest" description="Disordered" evidence="3">
    <location>
        <begin position="1706"/>
        <end position="1756"/>
    </location>
</feature>
<feature type="disulfide bond" evidence="2">
    <location>
        <begin position="1866"/>
        <end position="1880"/>
    </location>
</feature>
<dbReference type="Pfam" id="PF00187">
    <property type="entry name" value="Chitin_bind_1"/>
    <property type="match status" value="2"/>
</dbReference>
<feature type="domain" description="Chitin-binding type-1" evidence="5">
    <location>
        <begin position="1851"/>
        <end position="1895"/>
    </location>
</feature>
<feature type="disulfide bond" evidence="2">
    <location>
        <begin position="1773"/>
        <end position="1787"/>
    </location>
</feature>
<feature type="disulfide bond" evidence="2">
    <location>
        <begin position="1768"/>
        <end position="1780"/>
    </location>
</feature>
<dbReference type="SUPFAM" id="SSF57016">
    <property type="entry name" value="Plant lectins/antimicrobial peptides"/>
    <property type="match status" value="2"/>
</dbReference>
<organism evidence="6 7">
    <name type="scientific">Piromyces finnis</name>
    <dbReference type="NCBI Taxonomy" id="1754191"/>
    <lineage>
        <taxon>Eukaryota</taxon>
        <taxon>Fungi</taxon>
        <taxon>Fungi incertae sedis</taxon>
        <taxon>Chytridiomycota</taxon>
        <taxon>Chytridiomycota incertae sedis</taxon>
        <taxon>Neocallimastigomycetes</taxon>
        <taxon>Neocallimastigales</taxon>
        <taxon>Neocallimastigaceae</taxon>
        <taxon>Piromyces</taxon>
    </lineage>
</organism>
<dbReference type="InterPro" id="IPR026588">
    <property type="entry name" value="Choice_anch_A"/>
</dbReference>
<feature type="disulfide bond" evidence="2">
    <location>
        <begin position="1861"/>
        <end position="1873"/>
    </location>
</feature>
<feature type="signal peptide" evidence="4">
    <location>
        <begin position="1"/>
        <end position="22"/>
    </location>
</feature>
<dbReference type="STRING" id="1754191.A0A1Y1V2H4"/>
<gene>
    <name evidence="6" type="ORF">BCR36DRAFT_414499</name>
</gene>
<keyword evidence="1 2" id="KW-0147">Chitin-binding</keyword>
<evidence type="ECO:0000256" key="4">
    <source>
        <dbReference type="SAM" id="SignalP"/>
    </source>
</evidence>
<feature type="domain" description="Chitin-binding type-1" evidence="5">
    <location>
        <begin position="1758"/>
        <end position="1802"/>
    </location>
</feature>
<dbReference type="NCBIfam" id="TIGR04215">
    <property type="entry name" value="choice_anch_A"/>
    <property type="match status" value="1"/>
</dbReference>
<evidence type="ECO:0000313" key="7">
    <source>
        <dbReference type="Proteomes" id="UP000193719"/>
    </source>
</evidence>
<feature type="compositionally biased region" description="Acidic residues" evidence="3">
    <location>
        <begin position="1714"/>
        <end position="1750"/>
    </location>
</feature>
<dbReference type="Gene3D" id="3.30.60.10">
    <property type="entry name" value="Endochitinase-like"/>
    <property type="match status" value="2"/>
</dbReference>
<keyword evidence="2" id="KW-1015">Disulfide bond</keyword>
<dbReference type="PROSITE" id="PS50941">
    <property type="entry name" value="CHIT_BIND_I_2"/>
    <property type="match status" value="2"/>
</dbReference>
<dbReference type="Proteomes" id="UP000193719">
    <property type="component" value="Unassembled WGS sequence"/>
</dbReference>
<dbReference type="InterPro" id="IPR036861">
    <property type="entry name" value="Endochitinase-like_sf"/>
</dbReference>
<reference evidence="6 7" key="2">
    <citation type="submission" date="2016-08" db="EMBL/GenBank/DDBJ databases">
        <title>Pervasive Adenine N6-methylation of Active Genes in Fungi.</title>
        <authorList>
            <consortium name="DOE Joint Genome Institute"/>
            <person name="Mondo S.J."/>
            <person name="Dannebaum R.O."/>
            <person name="Kuo R.C."/>
            <person name="Labutti K."/>
            <person name="Haridas S."/>
            <person name="Kuo A."/>
            <person name="Salamov A."/>
            <person name="Ahrendt S.R."/>
            <person name="Lipzen A."/>
            <person name="Sullivan W."/>
            <person name="Andreopoulos W.B."/>
            <person name="Clum A."/>
            <person name="Lindquist E."/>
            <person name="Daum C."/>
            <person name="Ramamoorthy G.K."/>
            <person name="Gryganskyi A."/>
            <person name="Culley D."/>
            <person name="Magnuson J.K."/>
            <person name="James T.Y."/>
            <person name="O'Malley M.A."/>
            <person name="Stajich J.E."/>
            <person name="Spatafora J.W."/>
            <person name="Visel A."/>
            <person name="Grigoriev I.V."/>
        </authorList>
    </citation>
    <scope>NUCLEOTIDE SEQUENCE [LARGE SCALE GENOMIC DNA]</scope>
    <source>
        <strain evidence="7">finn</strain>
    </source>
</reference>
<reference evidence="6 7" key="1">
    <citation type="submission" date="2016-08" db="EMBL/GenBank/DDBJ databases">
        <title>Genomes of anaerobic fungi encode conserved fungal cellulosomes for biomass hydrolysis.</title>
        <authorList>
            <consortium name="DOE Joint Genome Institute"/>
            <person name="Haitjema C.H."/>
            <person name="Gilmore S.P."/>
            <person name="Henske J.K."/>
            <person name="Solomon K.V."/>
            <person name="De Groot R."/>
            <person name="Kuo A."/>
            <person name="Mondo S.J."/>
            <person name="Salamov A.A."/>
            <person name="Labutti K."/>
            <person name="Zhao Z."/>
            <person name="Chiniquy J."/>
            <person name="Barry K."/>
            <person name="Brewer H.M."/>
            <person name="Purvine S.O."/>
            <person name="Wright A.T."/>
            <person name="Boxma B."/>
            <person name="Van Alen T."/>
            <person name="Hackstein J.H."/>
            <person name="Baker S.E."/>
            <person name="Grigoriev I.V."/>
            <person name="O'Malley M.A."/>
        </authorList>
    </citation>
    <scope>NUCLEOTIDE SEQUENCE [LARGE SCALE GENOMIC DNA]</scope>
    <source>
        <strain evidence="7">finn</strain>
    </source>
</reference>
<dbReference type="InterPro" id="IPR018371">
    <property type="entry name" value="Chitin-binding_1_CS"/>
</dbReference>
<evidence type="ECO:0000313" key="6">
    <source>
        <dbReference type="EMBL" id="ORX45645.1"/>
    </source>
</evidence>
<accession>A0A1Y1V2H4</accession>
<comment type="caution">
    <text evidence="2">Lacks conserved residue(s) required for the propagation of feature annotation.</text>
</comment>
<dbReference type="CDD" id="cd00035">
    <property type="entry name" value="ChtBD1"/>
    <property type="match status" value="2"/>
</dbReference>
<name>A0A1Y1V2H4_9FUNG</name>
<dbReference type="PANTHER" id="PTHR33998">
    <property type="entry name" value="LYSOZYME"/>
    <property type="match status" value="1"/>
</dbReference>
<dbReference type="SMART" id="SM00270">
    <property type="entry name" value="ChtBD1"/>
    <property type="match status" value="2"/>
</dbReference>